<accession>A0A4P7W7D1</accession>
<dbReference type="AlphaFoldDB" id="A0A4P7W7D1"/>
<sequence length="490" mass="53240">MRKLLLSLLLILSTLACYARSYNDRIINAMNTGDWFALDSIHKTAPKDSVMPFLEVFSRCLIGNRLNRPDISVPAFDELFKNHSESLDLGNLLSSTVMFATDLGRSGHNRQAADFVKTILDATVGHLDSVWAESLELLISRHNALSHYKPYGITFTGSSGHIPFKIVPVGEAKHGSVLMHLEKSSINGNIADITFDTGAGVNMISDSLAKKFNLIPIDGYVTVAGIGQRKGQFAIAKEVKIGNMTVSDVPFVIMDFKTGHAKADNYTDCFNVVIGSELMLQLKDLTIDFINREITIPSEVAERSNATPNICFGQGMSLNVIGAVLNNPLLMCIDTGDASYGTLDASFFEANKDFIKSNAETDTIRRAGIGGVTESLCYRVRNMPVSMGGHTVGVPDLVVDTSQSSAAMNFECNIGLKTLMMFDKIRFNLVDFVLTTDTDNSSVHNKSRYNPPVFKFTKANGPSALQALGIVAIGITRGLINPNAPANPDL</sequence>
<dbReference type="SUPFAM" id="SSF50630">
    <property type="entry name" value="Acid proteases"/>
    <property type="match status" value="1"/>
</dbReference>
<evidence type="ECO:0000256" key="1">
    <source>
        <dbReference type="SAM" id="SignalP"/>
    </source>
</evidence>
<dbReference type="RefSeq" id="WP_136416863.1">
    <property type="nucleotide sequence ID" value="NZ_CP039396.1"/>
</dbReference>
<dbReference type="PROSITE" id="PS51257">
    <property type="entry name" value="PROKAR_LIPOPROTEIN"/>
    <property type="match status" value="1"/>
</dbReference>
<evidence type="ECO:0000313" key="3">
    <source>
        <dbReference type="Proteomes" id="UP000297149"/>
    </source>
</evidence>
<name>A0A4P7W7D1_9BACT</name>
<gene>
    <name evidence="2" type="ORF">E7747_15295</name>
</gene>
<protein>
    <recommendedName>
        <fullName evidence="4">Peptidase A2 domain-containing protein</fullName>
    </recommendedName>
</protein>
<reference evidence="3" key="1">
    <citation type="submission" date="2019-02" db="EMBL/GenBank/DDBJ databases">
        <title>Isolation and identification of novel species under the genus Muribaculum.</title>
        <authorList>
            <person name="Miyake S."/>
            <person name="Ding Y."/>
            <person name="Low A."/>
            <person name="Soh M."/>
            <person name="Seedorf H."/>
        </authorList>
    </citation>
    <scope>NUCLEOTIDE SEQUENCE [LARGE SCALE GENOMIC DNA]</scope>
    <source>
        <strain evidence="3">H5</strain>
    </source>
</reference>
<dbReference type="Gene3D" id="2.40.70.10">
    <property type="entry name" value="Acid Proteases"/>
    <property type="match status" value="1"/>
</dbReference>
<feature type="signal peptide" evidence="1">
    <location>
        <begin position="1"/>
        <end position="19"/>
    </location>
</feature>
<dbReference type="KEGG" id="ddb:E7747_15295"/>
<evidence type="ECO:0008006" key="4">
    <source>
        <dbReference type="Google" id="ProtNLM"/>
    </source>
</evidence>
<organism evidence="2 3">
    <name type="scientific">Duncaniella dubosii</name>
    <dbReference type="NCBI Taxonomy" id="2518971"/>
    <lineage>
        <taxon>Bacteria</taxon>
        <taxon>Pseudomonadati</taxon>
        <taxon>Bacteroidota</taxon>
        <taxon>Bacteroidia</taxon>
        <taxon>Bacteroidales</taxon>
        <taxon>Muribaculaceae</taxon>
        <taxon>Duncaniella</taxon>
    </lineage>
</organism>
<keyword evidence="1" id="KW-0732">Signal</keyword>
<dbReference type="Proteomes" id="UP000297149">
    <property type="component" value="Chromosome"/>
</dbReference>
<proteinExistence type="predicted"/>
<dbReference type="EMBL" id="CP039396">
    <property type="protein sequence ID" value="QCD43500.1"/>
    <property type="molecule type" value="Genomic_DNA"/>
</dbReference>
<feature type="chain" id="PRO_5020540826" description="Peptidase A2 domain-containing protein" evidence="1">
    <location>
        <begin position="20"/>
        <end position="490"/>
    </location>
</feature>
<dbReference type="InterPro" id="IPR021109">
    <property type="entry name" value="Peptidase_aspartic_dom_sf"/>
</dbReference>
<keyword evidence="3" id="KW-1185">Reference proteome</keyword>
<evidence type="ECO:0000313" key="2">
    <source>
        <dbReference type="EMBL" id="QCD43500.1"/>
    </source>
</evidence>
<dbReference type="Pfam" id="PF13650">
    <property type="entry name" value="Asp_protease_2"/>
    <property type="match status" value="1"/>
</dbReference>